<dbReference type="AlphaFoldDB" id="A0A392P728"/>
<dbReference type="Proteomes" id="UP000265520">
    <property type="component" value="Unassembled WGS sequence"/>
</dbReference>
<evidence type="ECO:0000313" key="1">
    <source>
        <dbReference type="EMBL" id="MCI07249.1"/>
    </source>
</evidence>
<sequence length="178" mass="20335">MAEPKYLNPPSTPTSDTRWVVPEIHDTRSLYCKEGIKSAFCKVGNSEEGEAIPMGDDYVISDTCLDCIIPMYEVVFESMQVSLPFTKFEVELLNILRVAPSQIHPSGWALIKVYQFWSLYAKGKVPIWLFFNLFHVSHFVENGRYGLISFTQSKRLFDDFGDIPADFLRLYYSVGPTA</sequence>
<dbReference type="EMBL" id="LXQA010064716">
    <property type="protein sequence ID" value="MCI07249.1"/>
    <property type="molecule type" value="Genomic_DNA"/>
</dbReference>
<name>A0A392P728_9FABA</name>
<reference evidence="1 2" key="1">
    <citation type="journal article" date="2018" name="Front. Plant Sci.">
        <title>Red Clover (Trifolium pratense) and Zigzag Clover (T. medium) - A Picture of Genomic Similarities and Differences.</title>
        <authorList>
            <person name="Dluhosova J."/>
            <person name="Istvanek J."/>
            <person name="Nedelnik J."/>
            <person name="Repkova J."/>
        </authorList>
    </citation>
    <scope>NUCLEOTIDE SEQUENCE [LARGE SCALE GENOMIC DNA]</scope>
    <source>
        <strain evidence="2">cv. 10/8</strain>
        <tissue evidence="1">Leaf</tissue>
    </source>
</reference>
<accession>A0A392P728</accession>
<organism evidence="1 2">
    <name type="scientific">Trifolium medium</name>
    <dbReference type="NCBI Taxonomy" id="97028"/>
    <lineage>
        <taxon>Eukaryota</taxon>
        <taxon>Viridiplantae</taxon>
        <taxon>Streptophyta</taxon>
        <taxon>Embryophyta</taxon>
        <taxon>Tracheophyta</taxon>
        <taxon>Spermatophyta</taxon>
        <taxon>Magnoliopsida</taxon>
        <taxon>eudicotyledons</taxon>
        <taxon>Gunneridae</taxon>
        <taxon>Pentapetalae</taxon>
        <taxon>rosids</taxon>
        <taxon>fabids</taxon>
        <taxon>Fabales</taxon>
        <taxon>Fabaceae</taxon>
        <taxon>Papilionoideae</taxon>
        <taxon>50 kb inversion clade</taxon>
        <taxon>NPAAA clade</taxon>
        <taxon>Hologalegina</taxon>
        <taxon>IRL clade</taxon>
        <taxon>Trifolieae</taxon>
        <taxon>Trifolium</taxon>
    </lineage>
</organism>
<feature type="non-terminal residue" evidence="1">
    <location>
        <position position="178"/>
    </location>
</feature>
<evidence type="ECO:0000313" key="2">
    <source>
        <dbReference type="Proteomes" id="UP000265520"/>
    </source>
</evidence>
<comment type="caution">
    <text evidence="1">The sequence shown here is derived from an EMBL/GenBank/DDBJ whole genome shotgun (WGS) entry which is preliminary data.</text>
</comment>
<keyword evidence="2" id="KW-1185">Reference proteome</keyword>
<proteinExistence type="predicted"/>
<protein>
    <submittedName>
        <fullName evidence="1">Uncharacterized protein</fullName>
    </submittedName>
</protein>